<dbReference type="Proteomes" id="UP000002045">
    <property type="component" value="Chromosome"/>
</dbReference>
<evidence type="ECO:0000313" key="2">
    <source>
        <dbReference type="Proteomes" id="UP000002045"/>
    </source>
</evidence>
<proteinExistence type="predicted"/>
<gene>
    <name evidence="1" type="ordered locus">XBJ1_0129</name>
</gene>
<reference evidence="1" key="1">
    <citation type="journal article" date="2011" name="PLoS ONE">
        <title>The entomopathogenic bacterial endosymbionts xenorhabdus and photorhabdus: convergent lifestyles from divergent genomes.</title>
        <authorList>
            <person name="Chaston J.M."/>
            <person name="Suen G."/>
            <person name="Tucker S.L."/>
            <person name="Andersen A.W."/>
            <person name="Bhasin A."/>
            <person name="Bode E."/>
            <person name="Bode H.B."/>
            <person name="Brachmann A.O."/>
            <person name="Cowles C.E."/>
            <person name="Cowles K.N."/>
            <person name="Darby C."/>
            <person name="de Leon L."/>
            <person name="Drace K."/>
            <person name="Du Z."/>
            <person name="Givaudan A."/>
            <person name="Herbert Tran E.E."/>
            <person name="Jewell K.A."/>
            <person name="Knack J.J."/>
            <person name="Krasomil-Osterfeld K.C."/>
            <person name="Kukor R."/>
            <person name="Lanois A."/>
            <person name="Latreille P."/>
            <person name="Leimgruber N.K."/>
            <person name="Lipke C.M."/>
            <person name="Liu R."/>
            <person name="Lu X."/>
            <person name="Martens E.C."/>
            <person name="Marri P.R."/>
            <person name="Medigue C."/>
            <person name="Menard M.L."/>
            <person name="Miller N.M."/>
            <person name="Morales-Soto N."/>
            <person name="Norton S."/>
            <person name="Ogier J.C."/>
            <person name="Orchard S.S."/>
            <person name="Park D."/>
            <person name="Park Y."/>
            <person name="Qurollo B.A."/>
            <person name="Sugar D.R."/>
            <person name="Richards G.R."/>
            <person name="Rouy Z."/>
            <person name="Slominski B."/>
            <person name="Slominski K."/>
            <person name="Snyder H."/>
            <person name="Tjaden B.C."/>
            <person name="van der Hoeven R."/>
            <person name="Welch R.D."/>
            <person name="Wheeler C."/>
            <person name="Xiang B."/>
            <person name="Barbazuk B."/>
            <person name="Gaudriault S."/>
            <person name="Goodner B."/>
            <person name="Slater S.C."/>
            <person name="Forst S."/>
            <person name="Goldman B.S."/>
            <person name="Goodrich-Blair H."/>
        </authorList>
    </citation>
    <scope>NUCLEOTIDE SEQUENCE [LARGE SCALE GENOMIC DNA]</scope>
    <source>
        <strain evidence="1">SS-2004</strain>
    </source>
</reference>
<dbReference type="HOGENOM" id="CLU_221817_0_0_6"/>
<dbReference type="EMBL" id="FN667741">
    <property type="protein sequence ID" value="CBJ79280.1"/>
    <property type="molecule type" value="Genomic_DNA"/>
</dbReference>
<evidence type="ECO:0000313" key="1">
    <source>
        <dbReference type="EMBL" id="CBJ79280.1"/>
    </source>
</evidence>
<sequence>MNFMLFEYNINEVNILIGYIS</sequence>
<name>D3UYA2_XENBS</name>
<protein>
    <submittedName>
        <fullName evidence="1">Uncharacterized protein</fullName>
    </submittedName>
</protein>
<dbReference type="AlphaFoldDB" id="D3UYA2"/>
<dbReference type="KEGG" id="xbo:XBJ1_0129"/>
<accession>D3UYA2</accession>
<organism evidence="1 2">
    <name type="scientific">Xenorhabdus bovienii (strain SS-2004)</name>
    <name type="common">Xenorhabdus nematophila subsp. bovienii</name>
    <dbReference type="NCBI Taxonomy" id="406818"/>
    <lineage>
        <taxon>Bacteria</taxon>
        <taxon>Pseudomonadati</taxon>
        <taxon>Pseudomonadota</taxon>
        <taxon>Gammaproteobacteria</taxon>
        <taxon>Enterobacterales</taxon>
        <taxon>Morganellaceae</taxon>
        <taxon>Xenorhabdus</taxon>
    </lineage>
</organism>